<dbReference type="Gene3D" id="3.40.50.880">
    <property type="match status" value="1"/>
</dbReference>
<dbReference type="InterPro" id="IPR027417">
    <property type="entry name" value="P-loop_NTPase"/>
</dbReference>
<dbReference type="GO" id="GO:0042242">
    <property type="term" value="F:cobyrinic acid a,c-diamide synthase activity"/>
    <property type="evidence" value="ECO:0007669"/>
    <property type="project" value="UniProtKB-UniRule"/>
</dbReference>
<comment type="catalytic activity">
    <reaction evidence="7">
        <text>cob(II)yrinate + 2 L-glutamine + 2 ATP + 2 H2O = cob(II)yrinate a,c diamide + 2 L-glutamate + 2 ADP + 2 phosphate + 2 H(+)</text>
        <dbReference type="Rhea" id="RHEA:26289"/>
        <dbReference type="ChEBI" id="CHEBI:15377"/>
        <dbReference type="ChEBI" id="CHEBI:15378"/>
        <dbReference type="ChEBI" id="CHEBI:29985"/>
        <dbReference type="ChEBI" id="CHEBI:30616"/>
        <dbReference type="ChEBI" id="CHEBI:43474"/>
        <dbReference type="ChEBI" id="CHEBI:58359"/>
        <dbReference type="ChEBI" id="CHEBI:58537"/>
        <dbReference type="ChEBI" id="CHEBI:58894"/>
        <dbReference type="ChEBI" id="CHEBI:456216"/>
        <dbReference type="EC" id="6.3.5.11"/>
    </reaction>
</comment>
<dbReference type="InterPro" id="IPR002586">
    <property type="entry name" value="CobQ/CobB/MinD/ParA_Nub-bd_dom"/>
</dbReference>
<name>A0A419STW7_9FIRM</name>
<keyword evidence="2 7" id="KW-0436">Ligase</keyword>
<evidence type="ECO:0000256" key="5">
    <source>
        <dbReference type="ARBA" id="ARBA00022842"/>
    </source>
</evidence>
<keyword evidence="7" id="KW-0169">Cobalamin biosynthesis</keyword>
<evidence type="ECO:0000259" key="9">
    <source>
        <dbReference type="Pfam" id="PF07685"/>
    </source>
</evidence>
<dbReference type="SUPFAM" id="SSF52540">
    <property type="entry name" value="P-loop containing nucleoside triphosphate hydrolases"/>
    <property type="match status" value="1"/>
</dbReference>
<evidence type="ECO:0000256" key="2">
    <source>
        <dbReference type="ARBA" id="ARBA00022598"/>
    </source>
</evidence>
<dbReference type="Pfam" id="PF01656">
    <property type="entry name" value="CbiA"/>
    <property type="match status" value="1"/>
</dbReference>
<keyword evidence="5 7" id="KW-0460">Magnesium</keyword>
<gene>
    <name evidence="7" type="primary">cbiA</name>
    <name evidence="10" type="ORF">BET01_10855</name>
</gene>
<feature type="site" description="Increases nucleophilicity of active site Cys" evidence="7">
    <location>
        <position position="450"/>
    </location>
</feature>
<dbReference type="Pfam" id="PF07685">
    <property type="entry name" value="GATase_3"/>
    <property type="match status" value="1"/>
</dbReference>
<dbReference type="GO" id="GO:0009236">
    <property type="term" value="P:cobalamin biosynthetic process"/>
    <property type="evidence" value="ECO:0007669"/>
    <property type="project" value="UniProtKB-UniRule"/>
</dbReference>
<comment type="function">
    <text evidence="7">Catalyzes the ATP-dependent amidation of the two carboxylate groups at positions a and c of cobyrinate, using either L-glutamine or ammonia as the nitrogen source.</text>
</comment>
<accession>A0A419STW7</accession>
<evidence type="ECO:0000256" key="6">
    <source>
        <dbReference type="ARBA" id="ARBA00022962"/>
    </source>
</evidence>
<feature type="domain" description="CobQ/CobB/MinD/ParA nucleotide binding" evidence="8">
    <location>
        <begin position="24"/>
        <end position="197"/>
    </location>
</feature>
<dbReference type="EC" id="6.3.5.11" evidence="7"/>
<keyword evidence="4 7" id="KW-0067">ATP-binding</keyword>
<dbReference type="AlphaFoldDB" id="A0A419STW7"/>
<dbReference type="CDD" id="cd03130">
    <property type="entry name" value="GATase1_CobB"/>
    <property type="match status" value="1"/>
</dbReference>
<reference evidence="10 11" key="1">
    <citation type="submission" date="2016-08" db="EMBL/GenBank/DDBJ databases">
        <title>A new outlook on sporulation: Clostridium algidixylanolyticum.</title>
        <authorList>
            <person name="Poppleton D.I."/>
            <person name="Gribaldo S."/>
        </authorList>
    </citation>
    <scope>NUCLEOTIDE SEQUENCE [LARGE SCALE GENOMIC DNA]</scope>
    <source>
        <strain evidence="10 11">SPL73</strain>
    </source>
</reference>
<comment type="cofactor">
    <cofactor evidence="1 7">
        <name>Mg(2+)</name>
        <dbReference type="ChEBI" id="CHEBI:18420"/>
    </cofactor>
</comment>
<feature type="active site" description="Nucleophile" evidence="7">
    <location>
        <position position="351"/>
    </location>
</feature>
<comment type="domain">
    <text evidence="7">Comprises of two domains. The C-terminal domain contains the binding site for glutamine and catalyzes the hydrolysis of this substrate to glutamate and ammonia. The N-terminal domain is anticipated to bind ATP and cobyrinate and catalyzes the ultimate synthesis of the diamide product. The ammonia produced via the glutaminase domain is probably translocated to the adjacent domain via a molecular tunnel, where it reacts with an activated intermediate.</text>
</comment>
<dbReference type="PANTHER" id="PTHR43873">
    <property type="entry name" value="COBYRINATE A,C-DIAMIDE SYNTHASE"/>
    <property type="match status" value="1"/>
</dbReference>
<keyword evidence="6 7" id="KW-0315">Glutamine amidotransferase</keyword>
<keyword evidence="11" id="KW-1185">Reference proteome</keyword>
<dbReference type="Proteomes" id="UP000284277">
    <property type="component" value="Unassembled WGS sequence"/>
</dbReference>
<dbReference type="NCBIfam" id="NF002204">
    <property type="entry name" value="PRK01077.1"/>
    <property type="match status" value="1"/>
</dbReference>
<evidence type="ECO:0000313" key="10">
    <source>
        <dbReference type="EMBL" id="RKD28701.1"/>
    </source>
</evidence>
<comment type="caution">
    <text evidence="10">The sequence shown here is derived from an EMBL/GenBank/DDBJ whole genome shotgun (WGS) entry which is preliminary data.</text>
</comment>
<protein>
    <recommendedName>
        <fullName evidence="7">Cobyrinate a,c-diamide synthase</fullName>
        <ecNumber evidence="7">6.3.5.11</ecNumber>
    </recommendedName>
    <alternativeName>
        <fullName evidence="7">Cobyrinic acid a,c-diamide synthetase</fullName>
    </alternativeName>
</protein>
<dbReference type="InterPro" id="IPR029062">
    <property type="entry name" value="Class_I_gatase-like"/>
</dbReference>
<dbReference type="UniPathway" id="UPA00148">
    <property type="reaction ID" value="UER00231"/>
</dbReference>
<proteinExistence type="inferred from homology"/>
<dbReference type="PANTHER" id="PTHR43873:SF1">
    <property type="entry name" value="COBYRINATE A,C-DIAMIDE SYNTHASE"/>
    <property type="match status" value="1"/>
</dbReference>
<comment type="miscellaneous">
    <text evidence="7">The a and c carboxylates of cobyrinate are activated for nucleophilic attack via formation of a phosphorylated intermediate by ATP. CbiA catalyzes first the amidation of the c-carboxylate, and then that of the a-carboxylate.</text>
</comment>
<dbReference type="PROSITE" id="PS51274">
    <property type="entry name" value="GATASE_COBBQ"/>
    <property type="match status" value="1"/>
</dbReference>
<dbReference type="InterPro" id="IPR011698">
    <property type="entry name" value="GATase_3"/>
</dbReference>
<feature type="domain" description="CobB/CobQ-like glutamine amidotransferase" evidence="9">
    <location>
        <begin position="269"/>
        <end position="450"/>
    </location>
</feature>
<dbReference type="Gene3D" id="3.40.50.300">
    <property type="entry name" value="P-loop containing nucleotide triphosphate hydrolases"/>
    <property type="match status" value="1"/>
</dbReference>
<evidence type="ECO:0000256" key="3">
    <source>
        <dbReference type="ARBA" id="ARBA00022741"/>
    </source>
</evidence>
<evidence type="ECO:0000256" key="1">
    <source>
        <dbReference type="ARBA" id="ARBA00001946"/>
    </source>
</evidence>
<evidence type="ECO:0000259" key="8">
    <source>
        <dbReference type="Pfam" id="PF01656"/>
    </source>
</evidence>
<sequence length="484" mass="53379">MSFLLEEKEVRLLSNSYPRLLLGAPKSGSGKTMITCGLLTAFQLRGVSCRSFKCGPDFIDPMFHKQVQGIEGGNLDTYFLEKEQVKNQFISLSEGAELSVIEGVMGYYDGVGGNTTQASTYDVACAIDAPAILILDCKGASLSLAAIVKGFLEYKNDSHIAGIILNRTSEMMAKRLVPEFEALGVKVYGYLPQCDEACLDSRHLGLVLPAEIGGLKEKLKRLAEIMETTLDIDGLLKLAGQANPLFVSNSNLGEDIDPESQKEADQVSIGVAMDEAFCFYYQENLELLKRMGAKLVPFSPCKDSKLPEGISGLLLGGGYPELHANELSENESMRAEIKQAYERSLPILAECGGFMYLHEELSTDDGTYKMAGIIGGKVFPTKRLGRFGYIEVYPKEDLAFLKKGESIRGHEFHYWDSENNGDHMTAVKPGQSRSWDCVHGTNHLMAGFPHFYYPSNPSLPRQFMNACKNYKSQELCEKPITGKV</sequence>
<organism evidence="10 11">
    <name type="scientific">Lacrimispora algidixylanolytica</name>
    <dbReference type="NCBI Taxonomy" id="94868"/>
    <lineage>
        <taxon>Bacteria</taxon>
        <taxon>Bacillati</taxon>
        <taxon>Bacillota</taxon>
        <taxon>Clostridia</taxon>
        <taxon>Lachnospirales</taxon>
        <taxon>Lachnospiraceae</taxon>
        <taxon>Lacrimispora</taxon>
    </lineage>
</organism>
<comment type="similarity">
    <text evidence="7">Belongs to the CobB/CbiA family.</text>
</comment>
<dbReference type="NCBIfam" id="TIGR00379">
    <property type="entry name" value="cobB"/>
    <property type="match status" value="1"/>
</dbReference>
<keyword evidence="3 7" id="KW-0547">Nucleotide-binding</keyword>
<dbReference type="SUPFAM" id="SSF52317">
    <property type="entry name" value="Class I glutamine amidotransferase-like"/>
    <property type="match status" value="1"/>
</dbReference>
<evidence type="ECO:0000313" key="11">
    <source>
        <dbReference type="Proteomes" id="UP000284277"/>
    </source>
</evidence>
<comment type="pathway">
    <text evidence="7">Cofactor biosynthesis; adenosylcobalamin biosynthesis; cob(II)yrinate a,c-diamide from sirohydrochlorin (anaerobic route): step 10/10.</text>
</comment>
<evidence type="ECO:0000256" key="4">
    <source>
        <dbReference type="ARBA" id="ARBA00022840"/>
    </source>
</evidence>
<dbReference type="InterPro" id="IPR004484">
    <property type="entry name" value="CbiA/CobB_synth"/>
</dbReference>
<dbReference type="HAMAP" id="MF_00027">
    <property type="entry name" value="CobB_CbiA"/>
    <property type="match status" value="1"/>
</dbReference>
<dbReference type="EMBL" id="MCIA01000034">
    <property type="protein sequence ID" value="RKD28701.1"/>
    <property type="molecule type" value="Genomic_DNA"/>
</dbReference>
<evidence type="ECO:0000256" key="7">
    <source>
        <dbReference type="HAMAP-Rule" id="MF_00027"/>
    </source>
</evidence>
<dbReference type="GO" id="GO:0005524">
    <property type="term" value="F:ATP binding"/>
    <property type="evidence" value="ECO:0007669"/>
    <property type="project" value="UniProtKB-UniRule"/>
</dbReference>